<reference evidence="5" key="1">
    <citation type="submission" date="2025-08" db="UniProtKB">
        <authorList>
            <consortium name="Ensembl"/>
        </authorList>
    </citation>
    <scope>IDENTIFICATION</scope>
    <source>
        <strain evidence="5">broiler</strain>
    </source>
</reference>
<dbReference type="GeneID" id="101749079"/>
<dbReference type="OMA" id="KHPTSFK"/>
<dbReference type="GO" id="GO:0050661">
    <property type="term" value="F:NADP binding"/>
    <property type="evidence" value="ECO:0007669"/>
    <property type="project" value="InterPro"/>
</dbReference>
<proteinExistence type="inferred from homology"/>
<dbReference type="Pfam" id="PF01958">
    <property type="entry name" value="Asp_DH_C"/>
    <property type="match status" value="1"/>
</dbReference>
<dbReference type="OrthoDB" id="4310724at2759"/>
<dbReference type="InterPro" id="IPR002811">
    <property type="entry name" value="Asp_DH"/>
</dbReference>
<name>A0A8V0X7L2_CHICK</name>
<dbReference type="GO" id="GO:0033735">
    <property type="term" value="F:aspartate dehydrogenase [NAD(P)+] activity"/>
    <property type="evidence" value="ECO:0007669"/>
    <property type="project" value="InterPro"/>
</dbReference>
<gene>
    <name evidence="5" type="primary">ASPDH</name>
</gene>
<dbReference type="PANTHER" id="PTHR31873:SF6">
    <property type="entry name" value="ASPARTATE DEHYDROGENASE DOMAIN-CONTAINING PROTEIN"/>
    <property type="match status" value="1"/>
</dbReference>
<feature type="domain" description="Aspartate dehydrogenase" evidence="3">
    <location>
        <begin position="179"/>
        <end position="264"/>
    </location>
</feature>
<dbReference type="SMR" id="A0A8V0X7L2"/>
<dbReference type="InterPro" id="IPR011182">
    <property type="entry name" value="L-Asp_DH"/>
</dbReference>
<dbReference type="PIRSF" id="PIRSF005227">
    <property type="entry name" value="Asp_dh_NAD_syn"/>
    <property type="match status" value="1"/>
</dbReference>
<evidence type="ECO:0000259" key="3">
    <source>
        <dbReference type="Pfam" id="PF01958"/>
    </source>
</evidence>
<dbReference type="InterPro" id="IPR036291">
    <property type="entry name" value="NAD(P)-bd_dom_sf"/>
</dbReference>
<dbReference type="AlphaFoldDB" id="A0A8V0X7L2"/>
<feature type="domain" description="Aspartate/homoserine dehydrogenase NAD-binding" evidence="4">
    <location>
        <begin position="17"/>
        <end position="127"/>
    </location>
</feature>
<evidence type="ECO:0000256" key="2">
    <source>
        <dbReference type="ARBA" id="ARBA00020169"/>
    </source>
</evidence>
<dbReference type="Gene3D" id="3.30.360.10">
    <property type="entry name" value="Dihydrodipicolinate Reductase, domain 2"/>
    <property type="match status" value="1"/>
</dbReference>
<accession>A0A8V0X7L2</accession>
<dbReference type="Pfam" id="PF03447">
    <property type="entry name" value="NAD_binding_3"/>
    <property type="match status" value="1"/>
</dbReference>
<dbReference type="GeneTree" id="ENSGT00390000004452"/>
<evidence type="ECO:0000256" key="1">
    <source>
        <dbReference type="ARBA" id="ARBA00008331"/>
    </source>
</evidence>
<evidence type="ECO:0000259" key="4">
    <source>
        <dbReference type="Pfam" id="PF03447"/>
    </source>
</evidence>
<dbReference type="CTD" id="554235"/>
<sequence>MAADEGTPQCRRVGILGYGRLGRFLAAQLLSRGPPLGVTLAFVWARSGGRLEGIPPELRLRDLRGLQHTGVDLVVEVAHPCVAQQHGEDILQHADFMLGSPTALADPETEQRLRGAALRGGHTLYVPRGALWGCEDIRRMDDDGTLAALKVTMTKAPQSFRLQGWLRERLEAALTSGGRAVLYEGPLRPLCPMAPHNVNAMAAAAVAAPGLGFDGVQACLVADPDVPDCHVVEVELRGVGDDGRCVRVTSRRSNPAPHGAVTGDATRGAFWSCLLACRGHGGCVQLC</sequence>
<dbReference type="RefSeq" id="XP_040512953.1">
    <property type="nucleotide sequence ID" value="XM_040657019.2"/>
</dbReference>
<dbReference type="InterPro" id="IPR005106">
    <property type="entry name" value="Asp/hSer_DH_NAD-bd"/>
</dbReference>
<dbReference type="GO" id="GO:0009435">
    <property type="term" value="P:NAD+ biosynthetic process"/>
    <property type="evidence" value="ECO:0007669"/>
    <property type="project" value="InterPro"/>
</dbReference>
<reference evidence="5" key="2">
    <citation type="submission" date="2025-09" db="UniProtKB">
        <authorList>
            <consortium name="Ensembl"/>
        </authorList>
    </citation>
    <scope>IDENTIFICATION</scope>
    <source>
        <strain evidence="5">broiler</strain>
    </source>
</reference>
<comment type="similarity">
    <text evidence="1">Belongs to the L-aspartate dehydrogenase family.</text>
</comment>
<protein>
    <recommendedName>
        <fullName evidence="2">Aspartate dehydrogenase domain-containing protein</fullName>
    </recommendedName>
</protein>
<dbReference type="Ensembl" id="ENSGALT00010001191.1">
    <property type="protein sequence ID" value="ENSGALP00010000574.1"/>
    <property type="gene ID" value="ENSGALG00010000571.1"/>
</dbReference>
<evidence type="ECO:0000313" key="6">
    <source>
        <dbReference type="Proteomes" id="UP000000539"/>
    </source>
</evidence>
<dbReference type="Gene3D" id="3.40.50.720">
    <property type="entry name" value="NAD(P)-binding Rossmann-like Domain"/>
    <property type="match status" value="1"/>
</dbReference>
<evidence type="ECO:0000313" key="5">
    <source>
        <dbReference type="Ensembl" id="ENSGALP00010000574.1"/>
    </source>
</evidence>
<dbReference type="PANTHER" id="PTHR31873">
    <property type="entry name" value="L-ASPARTATE DEHYDROGENASE-RELATED"/>
    <property type="match status" value="1"/>
</dbReference>
<dbReference type="SUPFAM" id="SSF55347">
    <property type="entry name" value="Glyceraldehyde-3-phosphate dehydrogenase-like, C-terminal domain"/>
    <property type="match status" value="1"/>
</dbReference>
<keyword evidence="6" id="KW-1185">Reference proteome</keyword>
<dbReference type="Proteomes" id="UP000000539">
    <property type="component" value="Unassembled WGS sequence"/>
</dbReference>
<dbReference type="SUPFAM" id="SSF51735">
    <property type="entry name" value="NAD(P)-binding Rossmann-fold domains"/>
    <property type="match status" value="1"/>
</dbReference>
<organism evidence="5 6">
    <name type="scientific">Gallus gallus</name>
    <name type="common">Chicken</name>
    <dbReference type="NCBI Taxonomy" id="9031"/>
    <lineage>
        <taxon>Eukaryota</taxon>
        <taxon>Metazoa</taxon>
        <taxon>Chordata</taxon>
        <taxon>Craniata</taxon>
        <taxon>Vertebrata</taxon>
        <taxon>Euteleostomi</taxon>
        <taxon>Archelosauria</taxon>
        <taxon>Archosauria</taxon>
        <taxon>Dinosauria</taxon>
        <taxon>Saurischia</taxon>
        <taxon>Theropoda</taxon>
        <taxon>Coelurosauria</taxon>
        <taxon>Aves</taxon>
        <taxon>Neognathae</taxon>
        <taxon>Galloanserae</taxon>
        <taxon>Galliformes</taxon>
        <taxon>Phasianidae</taxon>
        <taxon>Phasianinae</taxon>
        <taxon>Gallus</taxon>
    </lineage>
</organism>